<accession>A0A4Y7RX49</accession>
<gene>
    <name evidence="2" type="primary">rpfG_3</name>
    <name evidence="2" type="ORF">Pmgp_00385</name>
</gene>
<dbReference type="EMBL" id="QFFZ01000002">
    <property type="protein sequence ID" value="TEB13491.1"/>
    <property type="molecule type" value="Genomic_DNA"/>
</dbReference>
<name>A0A4Y7RX49_9FIRM</name>
<dbReference type="PROSITE" id="PS51832">
    <property type="entry name" value="HD_GYP"/>
    <property type="match status" value="1"/>
</dbReference>
<reference evidence="2 3" key="1">
    <citation type="journal article" date="2018" name="Environ. Microbiol.">
        <title>Novel energy conservation strategies and behaviour of Pelotomaculum schinkii driving syntrophic propionate catabolism.</title>
        <authorList>
            <person name="Hidalgo-Ahumada C.A.P."/>
            <person name="Nobu M.K."/>
            <person name="Narihiro T."/>
            <person name="Tamaki H."/>
            <person name="Liu W.T."/>
            <person name="Kamagata Y."/>
            <person name="Stams A.J.M."/>
            <person name="Imachi H."/>
            <person name="Sousa D.Z."/>
        </authorList>
    </citation>
    <scope>NUCLEOTIDE SEQUENCE [LARGE SCALE GENOMIC DNA]</scope>
    <source>
        <strain evidence="2 3">MGP</strain>
    </source>
</reference>
<comment type="caution">
    <text evidence="2">The sequence shown here is derived from an EMBL/GenBank/DDBJ whole genome shotgun (WGS) entry which is preliminary data.</text>
</comment>
<dbReference type="OrthoDB" id="9798833at2"/>
<dbReference type="PANTHER" id="PTHR43155:SF2">
    <property type="entry name" value="CYCLIC DI-GMP PHOSPHODIESTERASE PA4108"/>
    <property type="match status" value="1"/>
</dbReference>
<sequence length="348" mass="39655">MRIVSLDEINSNMKLAKPIFDDNERMLLNRGVPLNEQYIKRLEELGVTELYIEDENSLGIEISSVINEKLRIKGKKAIKKVIEGINKEEKFNIREVEEIVTEIFDEIFLNPEYLLYFGDLRVKNDTVFGHSLNVAVISVAIGSFLFHEKEDLIKMGIGALLHDIGKTQLPEDIAGKNPLETEDKSFHSHPELGYSLISERFDISPVSKAVVLKHHERVDGRGYPNQTPGGKIHDYAKIVAIANTFDILTNGPYYKRKFPVYQAVEYLVANSDIMFDKRLVGVFIRRLALYPNGTIVKLSTGESGIVKEQNKDYPTRPLVRVLRDKDGQSYDDPRIEDLLKNHSIVIVE</sequence>
<dbReference type="PANTHER" id="PTHR43155">
    <property type="entry name" value="CYCLIC DI-GMP PHOSPHODIESTERASE PA4108-RELATED"/>
    <property type="match status" value="1"/>
</dbReference>
<feature type="domain" description="HD-GYP" evidence="1">
    <location>
        <begin position="105"/>
        <end position="299"/>
    </location>
</feature>
<organism evidence="2 3">
    <name type="scientific">Pelotomaculum propionicicum</name>
    <dbReference type="NCBI Taxonomy" id="258475"/>
    <lineage>
        <taxon>Bacteria</taxon>
        <taxon>Bacillati</taxon>
        <taxon>Bacillota</taxon>
        <taxon>Clostridia</taxon>
        <taxon>Eubacteriales</taxon>
        <taxon>Desulfotomaculaceae</taxon>
        <taxon>Pelotomaculum</taxon>
    </lineage>
</organism>
<dbReference type="AlphaFoldDB" id="A0A4Y7RX49"/>
<dbReference type="Gene3D" id="1.10.3210.10">
    <property type="entry name" value="Hypothetical protein af1432"/>
    <property type="match status" value="1"/>
</dbReference>
<dbReference type="CDD" id="cd00077">
    <property type="entry name" value="HDc"/>
    <property type="match status" value="1"/>
</dbReference>
<evidence type="ECO:0000313" key="3">
    <source>
        <dbReference type="Proteomes" id="UP000297597"/>
    </source>
</evidence>
<dbReference type="GO" id="GO:0071111">
    <property type="term" value="F:cyclic-guanylate-specific phosphodiesterase activity"/>
    <property type="evidence" value="ECO:0007669"/>
    <property type="project" value="UniProtKB-EC"/>
</dbReference>
<dbReference type="SMART" id="SM00471">
    <property type="entry name" value="HDc"/>
    <property type="match status" value="1"/>
</dbReference>
<dbReference type="SUPFAM" id="SSF109604">
    <property type="entry name" value="HD-domain/PDEase-like"/>
    <property type="match status" value="1"/>
</dbReference>
<dbReference type="Pfam" id="PF13487">
    <property type="entry name" value="HD_5"/>
    <property type="match status" value="1"/>
</dbReference>
<dbReference type="EC" id="3.1.4.52" evidence="2"/>
<proteinExistence type="predicted"/>
<dbReference type="NCBIfam" id="TIGR00277">
    <property type="entry name" value="HDIG"/>
    <property type="match status" value="1"/>
</dbReference>
<keyword evidence="3" id="KW-1185">Reference proteome</keyword>
<evidence type="ECO:0000259" key="1">
    <source>
        <dbReference type="PROSITE" id="PS51832"/>
    </source>
</evidence>
<dbReference type="InterPro" id="IPR037522">
    <property type="entry name" value="HD_GYP_dom"/>
</dbReference>
<evidence type="ECO:0000313" key="2">
    <source>
        <dbReference type="EMBL" id="TEB13491.1"/>
    </source>
</evidence>
<dbReference type="InterPro" id="IPR006675">
    <property type="entry name" value="HDIG_dom"/>
</dbReference>
<keyword evidence="2" id="KW-0378">Hydrolase</keyword>
<dbReference type="RefSeq" id="WP_134212265.1">
    <property type="nucleotide sequence ID" value="NZ_QFFZ01000002.1"/>
</dbReference>
<protein>
    <submittedName>
        <fullName evidence="2">Cyclic di-GMP phosphodiesterase response regulator RpfG</fullName>
        <ecNumber evidence="2">3.1.4.52</ecNumber>
    </submittedName>
</protein>
<dbReference type="InterPro" id="IPR003607">
    <property type="entry name" value="HD/PDEase_dom"/>
</dbReference>
<dbReference type="Proteomes" id="UP000297597">
    <property type="component" value="Unassembled WGS sequence"/>
</dbReference>